<protein>
    <submittedName>
        <fullName evidence="1">Uncharacterized protein</fullName>
    </submittedName>
</protein>
<comment type="caution">
    <text evidence="1">The sequence shown here is derived from an EMBL/GenBank/DDBJ whole genome shotgun (WGS) entry which is preliminary data.</text>
</comment>
<evidence type="ECO:0000313" key="2">
    <source>
        <dbReference type="Proteomes" id="UP001392318"/>
    </source>
</evidence>
<dbReference type="EMBL" id="JAYMRU010000024">
    <property type="protein sequence ID" value="MEM5403790.1"/>
    <property type="molecule type" value="Genomic_DNA"/>
</dbReference>
<proteinExistence type="predicted"/>
<dbReference type="Proteomes" id="UP001392318">
    <property type="component" value="Unassembled WGS sequence"/>
</dbReference>
<keyword evidence="2" id="KW-1185">Reference proteome</keyword>
<accession>A0ACC6RQG0</accession>
<name>A0ACC6RQG0_9BURK</name>
<organism evidence="1 2">
    <name type="scientific">Paraburkholderia unamae</name>
    <dbReference type="NCBI Taxonomy" id="219649"/>
    <lineage>
        <taxon>Bacteria</taxon>
        <taxon>Pseudomonadati</taxon>
        <taxon>Pseudomonadota</taxon>
        <taxon>Betaproteobacteria</taxon>
        <taxon>Burkholderiales</taxon>
        <taxon>Burkholderiaceae</taxon>
        <taxon>Paraburkholderia</taxon>
    </lineage>
</organism>
<evidence type="ECO:0000313" key="1">
    <source>
        <dbReference type="EMBL" id="MEM5403790.1"/>
    </source>
</evidence>
<sequence length="149" mass="16985">MELSELAFEFFYCFSRFEFALKENGYLKSKVVGAKAEPSWDEFNVKWRGRYDVSEAAEQLLAAPPLRQVIGRNATLEWAAIPLDARTASLDKVTQVLRVVRNNLFHGGKHGARDWDNPERSMALLNLSLVVLDQLAELAVLGPDYERHY</sequence>
<gene>
    <name evidence="1" type="ORF">VSR83_27775</name>
</gene>
<reference evidence="1" key="1">
    <citation type="submission" date="2024-01" db="EMBL/GenBank/DDBJ databases">
        <title>The diversity of rhizobia nodulating Mimosa spp. in eleven states of Brazil covering several biomes is determined by host plant, location, and edaphic factors.</title>
        <authorList>
            <person name="Rouws L."/>
            <person name="Barauna A."/>
            <person name="Beukes C."/>
            <person name="De Faria S.M."/>
            <person name="Gross E."/>
            <person name="Dos Reis Junior F.B."/>
            <person name="Simon M."/>
            <person name="Maluk M."/>
            <person name="Odee D.W."/>
            <person name="Kenicer G."/>
            <person name="Young J.P.W."/>
            <person name="Reis V.M."/>
            <person name="Zilli J."/>
            <person name="James E.K."/>
        </authorList>
    </citation>
    <scope>NUCLEOTIDE SEQUENCE</scope>
    <source>
        <strain evidence="1">JPY452</strain>
    </source>
</reference>